<evidence type="ECO:0000256" key="3">
    <source>
        <dbReference type="ARBA" id="ARBA00022833"/>
    </source>
</evidence>
<dbReference type="AlphaFoldDB" id="A0A0B4HKK8"/>
<comment type="caution">
    <text evidence="5">The sequence shown here is derived from an EMBL/GenBank/DDBJ whole genome shotgun (WGS) entry which is preliminary data.</text>
</comment>
<keyword evidence="6" id="KW-1185">Reference proteome</keyword>
<keyword evidence="2" id="KW-0479">Metal-binding</keyword>
<organism evidence="5 6">
    <name type="scientific">Metarhizium guizhouense (strain ARSEF 977)</name>
    <dbReference type="NCBI Taxonomy" id="1276136"/>
    <lineage>
        <taxon>Eukaryota</taxon>
        <taxon>Fungi</taxon>
        <taxon>Dikarya</taxon>
        <taxon>Ascomycota</taxon>
        <taxon>Pezizomycotina</taxon>
        <taxon>Sordariomycetes</taxon>
        <taxon>Hypocreomycetidae</taxon>
        <taxon>Hypocreales</taxon>
        <taxon>Clavicipitaceae</taxon>
        <taxon>Metarhizium</taxon>
    </lineage>
</organism>
<dbReference type="Pfam" id="PF04828">
    <property type="entry name" value="GFA"/>
    <property type="match status" value="1"/>
</dbReference>
<reference evidence="5 6" key="1">
    <citation type="journal article" date="2014" name="Proc. Natl. Acad. Sci. U.S.A.">
        <title>Trajectory and genomic determinants of fungal-pathogen speciation and host adaptation.</title>
        <authorList>
            <person name="Hu X."/>
            <person name="Xiao G."/>
            <person name="Zheng P."/>
            <person name="Shang Y."/>
            <person name="Su Y."/>
            <person name="Zhang X."/>
            <person name="Liu X."/>
            <person name="Zhan S."/>
            <person name="St Leger R.J."/>
            <person name="Wang C."/>
        </authorList>
    </citation>
    <scope>NUCLEOTIDE SEQUENCE [LARGE SCALE GENOMIC DNA]</scope>
    <source>
        <strain evidence="5 6">ARSEF 977</strain>
    </source>
</reference>
<dbReference type="OrthoDB" id="2993351at2759"/>
<proteinExistence type="inferred from homology"/>
<dbReference type="InterPro" id="IPR052355">
    <property type="entry name" value="CENP-V-like"/>
</dbReference>
<evidence type="ECO:0000256" key="1">
    <source>
        <dbReference type="ARBA" id="ARBA00005495"/>
    </source>
</evidence>
<keyword evidence="3" id="KW-0862">Zinc</keyword>
<dbReference type="InterPro" id="IPR011057">
    <property type="entry name" value="Mss4-like_sf"/>
</dbReference>
<evidence type="ECO:0000313" key="6">
    <source>
        <dbReference type="Proteomes" id="UP000031192"/>
    </source>
</evidence>
<gene>
    <name evidence="5" type="ORF">MGU_02348</name>
</gene>
<evidence type="ECO:0000256" key="2">
    <source>
        <dbReference type="ARBA" id="ARBA00022723"/>
    </source>
</evidence>
<feature type="domain" description="CENP-V/GFA" evidence="4">
    <location>
        <begin position="8"/>
        <end position="112"/>
    </location>
</feature>
<dbReference type="PROSITE" id="PS51891">
    <property type="entry name" value="CENP_V_GFA"/>
    <property type="match status" value="2"/>
</dbReference>
<dbReference type="PANTHER" id="PTHR28620">
    <property type="entry name" value="CENTROMERE PROTEIN V"/>
    <property type="match status" value="1"/>
</dbReference>
<dbReference type="GO" id="GO:0046872">
    <property type="term" value="F:metal ion binding"/>
    <property type="evidence" value="ECO:0007669"/>
    <property type="project" value="UniProtKB-KW"/>
</dbReference>
<dbReference type="PANTHER" id="PTHR28620:SF1">
    <property type="entry name" value="CENP-V_GFA DOMAIN-CONTAINING PROTEIN"/>
    <property type="match status" value="1"/>
</dbReference>
<dbReference type="SUPFAM" id="SSF51316">
    <property type="entry name" value="Mss4-like"/>
    <property type="match status" value="2"/>
</dbReference>
<comment type="similarity">
    <text evidence="1">Belongs to the Gfa family.</text>
</comment>
<sequence>MPSESTKYRGYCHCGRFRFELTVPEIKSATACDCRLCKKKGYIWTVPPKGSYKVVRDDGLLQTYESASLRHQFCGRCSTGISGEHVAGPTKGQMAINLLAVREVNPFQLEYALPPICIITETIHALEPRQDSPPERKTHHLFSCHCGRVQAQLLTPVSEQQVKQDNCSSCIRKAYIGVYPNKDQVRIHGKEYTEAYVYGKKYGADHFCATCGVFVFATVIGPPLSVFDNVPPERKEFVMSVYRKNINLLPLNMRCVEGLDIASLNIDKTDYGAEDYELPDEGDVTG</sequence>
<dbReference type="InterPro" id="IPR006913">
    <property type="entry name" value="CENP-V/GFA"/>
</dbReference>
<accession>A0A0B4HKK8</accession>
<dbReference type="GO" id="GO:0016846">
    <property type="term" value="F:carbon-sulfur lyase activity"/>
    <property type="evidence" value="ECO:0007669"/>
    <property type="project" value="InterPro"/>
</dbReference>
<dbReference type="Proteomes" id="UP000031192">
    <property type="component" value="Unassembled WGS sequence"/>
</dbReference>
<dbReference type="HOGENOM" id="CLU_055491_0_1_1"/>
<evidence type="ECO:0000259" key="4">
    <source>
        <dbReference type="PROSITE" id="PS51891"/>
    </source>
</evidence>
<dbReference type="EMBL" id="AZNH01000005">
    <property type="protein sequence ID" value="KID90471.1"/>
    <property type="molecule type" value="Genomic_DNA"/>
</dbReference>
<feature type="domain" description="CENP-V/GFA" evidence="4">
    <location>
        <begin position="140"/>
        <end position="277"/>
    </location>
</feature>
<evidence type="ECO:0000313" key="5">
    <source>
        <dbReference type="EMBL" id="KID90471.1"/>
    </source>
</evidence>
<protein>
    <submittedName>
        <fullName evidence="5">Glutathione-dependent formaldehyde-activating gfa</fullName>
    </submittedName>
</protein>
<name>A0A0B4HKK8_METGA</name>
<dbReference type="Gene3D" id="2.170.150.70">
    <property type="match status" value="2"/>
</dbReference>